<feature type="domain" description="HTH luxR-type" evidence="1">
    <location>
        <begin position="172"/>
        <end position="222"/>
    </location>
</feature>
<dbReference type="InterPro" id="IPR000792">
    <property type="entry name" value="Tscrpt_reg_LuxR_C"/>
</dbReference>
<dbReference type="InterPro" id="IPR016032">
    <property type="entry name" value="Sig_transdc_resp-reg_C-effctor"/>
</dbReference>
<evidence type="ECO:0000313" key="3">
    <source>
        <dbReference type="EMBL" id="MBP2068473.1"/>
    </source>
</evidence>
<dbReference type="AlphaFoldDB" id="A0A061A8I7"/>
<reference evidence="2" key="1">
    <citation type="submission" date="2014-05" db="EMBL/GenBank/DDBJ databases">
        <authorList>
            <person name="Horn Fabian"/>
        </authorList>
    </citation>
    <scope>NUCLEOTIDE SEQUENCE</scope>
</reference>
<dbReference type="GeneID" id="32470645"/>
<name>A0A061A8I7_9ACTN</name>
<dbReference type="SUPFAM" id="SSF46894">
    <property type="entry name" value="C-terminal effector domain of the bipartite response regulators"/>
    <property type="match status" value="1"/>
</dbReference>
<gene>
    <name evidence="3" type="ORF">J2Z30_009553</name>
    <name evidence="2" type="ORF">SIRAN8759</name>
</gene>
<dbReference type="GO" id="GO:0003677">
    <property type="term" value="F:DNA binding"/>
    <property type="evidence" value="ECO:0007669"/>
    <property type="project" value="InterPro"/>
</dbReference>
<dbReference type="EMBL" id="JAGGLR010000042">
    <property type="protein sequence ID" value="MBP2068473.1"/>
    <property type="molecule type" value="Genomic_DNA"/>
</dbReference>
<keyword evidence="4" id="KW-1185">Reference proteome</keyword>
<evidence type="ECO:0000313" key="4">
    <source>
        <dbReference type="Proteomes" id="UP000756710"/>
    </source>
</evidence>
<accession>A0A061A8I7</accession>
<proteinExistence type="predicted"/>
<protein>
    <submittedName>
        <fullName evidence="2">LuxR family transcriptional regulator</fullName>
    </submittedName>
</protein>
<dbReference type="InterPro" id="IPR036388">
    <property type="entry name" value="WH-like_DNA-bd_sf"/>
</dbReference>
<evidence type="ECO:0000313" key="2">
    <source>
        <dbReference type="EMBL" id="CDR15656.1"/>
    </source>
</evidence>
<organism evidence="2">
    <name type="scientific">Streptomyces iranensis</name>
    <dbReference type="NCBI Taxonomy" id="576784"/>
    <lineage>
        <taxon>Bacteria</taxon>
        <taxon>Bacillati</taxon>
        <taxon>Actinomycetota</taxon>
        <taxon>Actinomycetes</taxon>
        <taxon>Kitasatosporales</taxon>
        <taxon>Streptomycetaceae</taxon>
        <taxon>Streptomyces</taxon>
        <taxon>Streptomyces violaceusniger group</taxon>
    </lineage>
</organism>
<sequence>MADTVTTDPLETGTRRAAAIQRLDTELLVAAATALADQATRSVNVTIPSDRRGLSEFGPALRVMARTVRPDVEFRVLFPSRAFDVEVLHRLTTERENVAVRIAESPLQGVAMADFRGALLWSPIALKDGSVVLFDKSAEIGALGSLFLGAWGSAIPLAEFLKRRELVRHEDQRQVLGHLRDGHTDRVAAQKMGISYRTYRRRVAEILEGLGAESRFQAGVRASELGLLSPLEDAQ</sequence>
<dbReference type="Proteomes" id="UP000756710">
    <property type="component" value="Unassembled WGS sequence"/>
</dbReference>
<dbReference type="GO" id="GO:0006355">
    <property type="term" value="P:regulation of DNA-templated transcription"/>
    <property type="evidence" value="ECO:0007669"/>
    <property type="project" value="InterPro"/>
</dbReference>
<dbReference type="RefSeq" id="WP_052701765.1">
    <property type="nucleotide sequence ID" value="NZ_BAABDR010000079.1"/>
</dbReference>
<dbReference type="SMART" id="SM00421">
    <property type="entry name" value="HTH_LUXR"/>
    <property type="match status" value="1"/>
</dbReference>
<dbReference type="Gene3D" id="1.10.10.10">
    <property type="entry name" value="Winged helix-like DNA-binding domain superfamily/Winged helix DNA-binding domain"/>
    <property type="match status" value="1"/>
</dbReference>
<evidence type="ECO:0000259" key="1">
    <source>
        <dbReference type="SMART" id="SM00421"/>
    </source>
</evidence>
<dbReference type="HOGENOM" id="CLU_077128_0_0_11"/>
<reference evidence="3 4" key="2">
    <citation type="submission" date="2021-03" db="EMBL/GenBank/DDBJ databases">
        <title>Genomic Encyclopedia of Type Strains, Phase IV (KMG-IV): sequencing the most valuable type-strain genomes for metagenomic binning, comparative biology and taxonomic classification.</title>
        <authorList>
            <person name="Goeker M."/>
        </authorList>
    </citation>
    <scope>NUCLEOTIDE SEQUENCE [LARGE SCALE GENOMIC DNA]</scope>
    <source>
        <strain evidence="3 4">DSM 41954</strain>
    </source>
</reference>
<dbReference type="EMBL" id="LK022848">
    <property type="protein sequence ID" value="CDR15656.1"/>
    <property type="molecule type" value="Genomic_DNA"/>
</dbReference>